<name>A0ABT5KMC0_9BURK</name>
<dbReference type="PANTHER" id="PTHR30629:SF2">
    <property type="entry name" value="PROPHAGE INTEGRASE INTS-RELATED"/>
    <property type="match status" value="1"/>
</dbReference>
<evidence type="ECO:0000256" key="6">
    <source>
        <dbReference type="SAM" id="MobiDB-lite"/>
    </source>
</evidence>
<reference evidence="9 10" key="1">
    <citation type="submission" date="2022-10" db="EMBL/GenBank/DDBJ databases">
        <title>paucibacter sp. hw8 Genome sequencing.</title>
        <authorList>
            <person name="Park S."/>
        </authorList>
    </citation>
    <scope>NUCLEOTIDE SEQUENCE [LARGE SCALE GENOMIC DNA]</scope>
    <source>
        <strain evidence="10">hw8</strain>
    </source>
</reference>
<comment type="caution">
    <text evidence="9">The sequence shown here is derived from an EMBL/GenBank/DDBJ whole genome shotgun (WGS) entry which is preliminary data.</text>
</comment>
<evidence type="ECO:0000313" key="10">
    <source>
        <dbReference type="Proteomes" id="UP001219862"/>
    </source>
</evidence>
<evidence type="ECO:0000313" key="9">
    <source>
        <dbReference type="EMBL" id="MDC8783575.1"/>
    </source>
</evidence>
<dbReference type="Gene3D" id="1.10.150.130">
    <property type="match status" value="1"/>
</dbReference>
<gene>
    <name evidence="9" type="ORF">PRZ01_00010</name>
</gene>
<dbReference type="InterPro" id="IPR011010">
    <property type="entry name" value="DNA_brk_join_enz"/>
</dbReference>
<dbReference type="EMBL" id="JAQQXS010000001">
    <property type="protein sequence ID" value="MDC8783575.1"/>
    <property type="molecule type" value="Genomic_DNA"/>
</dbReference>
<evidence type="ECO:0000256" key="1">
    <source>
        <dbReference type="ARBA" id="ARBA00008857"/>
    </source>
</evidence>
<dbReference type="InterPro" id="IPR044068">
    <property type="entry name" value="CB"/>
</dbReference>
<dbReference type="Pfam" id="PF13356">
    <property type="entry name" value="Arm-DNA-bind_3"/>
    <property type="match status" value="1"/>
</dbReference>
<dbReference type="PROSITE" id="PS51898">
    <property type="entry name" value="TYR_RECOMBINASE"/>
    <property type="match status" value="1"/>
</dbReference>
<feature type="domain" description="Core-binding (CB)" evidence="8">
    <location>
        <begin position="112"/>
        <end position="193"/>
    </location>
</feature>
<dbReference type="CDD" id="cd00801">
    <property type="entry name" value="INT_P4_C"/>
    <property type="match status" value="1"/>
</dbReference>
<dbReference type="Pfam" id="PF00589">
    <property type="entry name" value="Phage_integrase"/>
    <property type="match status" value="1"/>
</dbReference>
<protein>
    <submittedName>
        <fullName evidence="9">Integrase arm-type DNA-binding domain-containing protein</fullName>
    </submittedName>
</protein>
<keyword evidence="10" id="KW-1185">Reference proteome</keyword>
<keyword evidence="2" id="KW-0229">DNA integration</keyword>
<organism evidence="9 10">
    <name type="scientific">Roseateles koreensis</name>
    <dbReference type="NCBI Taxonomy" id="2987526"/>
    <lineage>
        <taxon>Bacteria</taxon>
        <taxon>Pseudomonadati</taxon>
        <taxon>Pseudomonadota</taxon>
        <taxon>Betaproteobacteria</taxon>
        <taxon>Burkholderiales</taxon>
        <taxon>Sphaerotilaceae</taxon>
        <taxon>Roseateles</taxon>
    </lineage>
</organism>
<dbReference type="InterPro" id="IPR002104">
    <property type="entry name" value="Integrase_catalytic"/>
</dbReference>
<dbReference type="InterPro" id="IPR010998">
    <property type="entry name" value="Integrase_recombinase_N"/>
</dbReference>
<dbReference type="InterPro" id="IPR050808">
    <property type="entry name" value="Phage_Integrase"/>
</dbReference>
<evidence type="ECO:0000256" key="2">
    <source>
        <dbReference type="ARBA" id="ARBA00022908"/>
    </source>
</evidence>
<dbReference type="InterPro" id="IPR013762">
    <property type="entry name" value="Integrase-like_cat_sf"/>
</dbReference>
<dbReference type="InterPro" id="IPR053876">
    <property type="entry name" value="Phage_int_M"/>
</dbReference>
<accession>A0ABT5KMC0</accession>
<evidence type="ECO:0000256" key="3">
    <source>
        <dbReference type="ARBA" id="ARBA00023125"/>
    </source>
</evidence>
<dbReference type="PANTHER" id="PTHR30629">
    <property type="entry name" value="PROPHAGE INTEGRASE"/>
    <property type="match status" value="1"/>
</dbReference>
<sequence length="444" mass="49490">MAKLSDRLIKAAKGEGKDQFLGDGGGLYLRVTPVGTKVWMYRFKNATNQTKWLDLGTYPSKSLAEARADATSLKVKRREGIDPVEERARLADANRAAEAESKAKLAAFNARMKVQELYERWIALEISKRKDQGAGTRRMFEKDVLPDLGEMAVEDVRKGHIAAVVDKVLARGGNGRMAALVLSSMRQMLRFAVERDVIDGDPTATICKSRIHKPTERERVLSAEELAILIARLPNAGLCESSQLAVLAMLSTCCRVGELSKANLKDLDLDKATWRIPAENSKNKREHIVALSDFSIGVMRTLKDRADRIGSEWLLPARNKLDPHKKPLPVCEKSLSKQIGDRQRPGQKPMKGRSPLVDALVLAGGKWTAHDLRRTGATLMGELGVRPDVIERCLNHTEQDRMKRTYQRHSYQEEMRAAWSLLGDRLALISCPQANITVLPMRAA</sequence>
<dbReference type="InterPro" id="IPR038488">
    <property type="entry name" value="Integrase_DNA-bd_sf"/>
</dbReference>
<dbReference type="Proteomes" id="UP001219862">
    <property type="component" value="Unassembled WGS sequence"/>
</dbReference>
<feature type="domain" description="Tyr recombinase" evidence="7">
    <location>
        <begin position="216"/>
        <end position="420"/>
    </location>
</feature>
<dbReference type="Gene3D" id="3.30.160.390">
    <property type="entry name" value="Integrase, DNA-binding domain"/>
    <property type="match status" value="1"/>
</dbReference>
<dbReference type="RefSeq" id="WP_273594705.1">
    <property type="nucleotide sequence ID" value="NZ_JAQQXS010000001.1"/>
</dbReference>
<proteinExistence type="inferred from homology"/>
<keyword evidence="4" id="KW-0233">DNA recombination</keyword>
<evidence type="ECO:0000256" key="5">
    <source>
        <dbReference type="PROSITE-ProRule" id="PRU01248"/>
    </source>
</evidence>
<dbReference type="Pfam" id="PF22022">
    <property type="entry name" value="Phage_int_M"/>
    <property type="match status" value="1"/>
</dbReference>
<evidence type="ECO:0000256" key="4">
    <source>
        <dbReference type="ARBA" id="ARBA00023172"/>
    </source>
</evidence>
<dbReference type="Gene3D" id="1.10.443.10">
    <property type="entry name" value="Intergrase catalytic core"/>
    <property type="match status" value="1"/>
</dbReference>
<keyword evidence="3 5" id="KW-0238">DNA-binding</keyword>
<feature type="region of interest" description="Disordered" evidence="6">
    <location>
        <begin position="334"/>
        <end position="353"/>
    </location>
</feature>
<dbReference type="GO" id="GO:0003677">
    <property type="term" value="F:DNA binding"/>
    <property type="evidence" value="ECO:0007669"/>
    <property type="project" value="UniProtKB-KW"/>
</dbReference>
<evidence type="ECO:0000259" key="7">
    <source>
        <dbReference type="PROSITE" id="PS51898"/>
    </source>
</evidence>
<comment type="similarity">
    <text evidence="1">Belongs to the 'phage' integrase family.</text>
</comment>
<dbReference type="InterPro" id="IPR025166">
    <property type="entry name" value="Integrase_DNA_bind_dom"/>
</dbReference>
<dbReference type="PROSITE" id="PS51900">
    <property type="entry name" value="CB"/>
    <property type="match status" value="1"/>
</dbReference>
<dbReference type="SUPFAM" id="SSF56349">
    <property type="entry name" value="DNA breaking-rejoining enzymes"/>
    <property type="match status" value="1"/>
</dbReference>
<evidence type="ECO:0000259" key="8">
    <source>
        <dbReference type="PROSITE" id="PS51900"/>
    </source>
</evidence>